<feature type="signal peptide" evidence="1">
    <location>
        <begin position="1"/>
        <end position="20"/>
    </location>
</feature>
<feature type="chain" id="PRO_5045722777" description="YARHG domain-containing protein" evidence="1">
    <location>
        <begin position="21"/>
        <end position="117"/>
    </location>
</feature>
<evidence type="ECO:0000313" key="2">
    <source>
        <dbReference type="EMBL" id="MDJ1157159.1"/>
    </source>
</evidence>
<dbReference type="Proteomes" id="UP001321492">
    <property type="component" value="Unassembled WGS sequence"/>
</dbReference>
<evidence type="ECO:0000256" key="1">
    <source>
        <dbReference type="SAM" id="SignalP"/>
    </source>
</evidence>
<keyword evidence="3" id="KW-1185">Reference proteome</keyword>
<name>A0ABT7ACS5_9HYPH</name>
<comment type="caution">
    <text evidence="2">The sequence shown here is derived from an EMBL/GenBank/DDBJ whole genome shotgun (WGS) entry which is preliminary data.</text>
</comment>
<reference evidence="2 3" key="1">
    <citation type="submission" date="2023-05" db="EMBL/GenBank/DDBJ databases">
        <title>Chelatococcus sp. nov., a moderately thermophilic bacterium isolated from hot spring microbial mat.</title>
        <authorList>
            <person name="Hu C.-J."/>
            <person name="Li W.-J."/>
        </authorList>
    </citation>
    <scope>NUCLEOTIDE SEQUENCE [LARGE SCALE GENOMIC DNA]</scope>
    <source>
        <strain evidence="2 3">SYSU G07232</strain>
    </source>
</reference>
<evidence type="ECO:0000313" key="3">
    <source>
        <dbReference type="Proteomes" id="UP001321492"/>
    </source>
</evidence>
<accession>A0ABT7ACS5</accession>
<sequence>MFSLVLAGAMAASAAAFAGAAPPPASAAPAGLPKDYSSLSNEQIRTQILDACVVRQWGETESKTDNYAQRCGCYATRVAKAMTPDEFDAFRSTGYFSDSARAKAEDALLACKVSRGG</sequence>
<keyword evidence="1" id="KW-0732">Signal</keyword>
<evidence type="ECO:0008006" key="4">
    <source>
        <dbReference type="Google" id="ProtNLM"/>
    </source>
</evidence>
<dbReference type="EMBL" id="JASJEV010000001">
    <property type="protein sequence ID" value="MDJ1157159.1"/>
    <property type="molecule type" value="Genomic_DNA"/>
</dbReference>
<gene>
    <name evidence="2" type="ORF">QNA08_02760</name>
</gene>
<protein>
    <recommendedName>
        <fullName evidence="4">YARHG domain-containing protein</fullName>
    </recommendedName>
</protein>
<organism evidence="2 3">
    <name type="scientific">Chelatococcus albus</name>
    <dbReference type="NCBI Taxonomy" id="3047466"/>
    <lineage>
        <taxon>Bacteria</taxon>
        <taxon>Pseudomonadati</taxon>
        <taxon>Pseudomonadota</taxon>
        <taxon>Alphaproteobacteria</taxon>
        <taxon>Hyphomicrobiales</taxon>
        <taxon>Chelatococcaceae</taxon>
        <taxon>Chelatococcus</taxon>
    </lineage>
</organism>
<proteinExistence type="predicted"/>